<dbReference type="Gene3D" id="2.60.120.10">
    <property type="entry name" value="Jelly Rolls"/>
    <property type="match status" value="1"/>
</dbReference>
<evidence type="ECO:0000259" key="1">
    <source>
        <dbReference type="PROSITE" id="PS50042"/>
    </source>
</evidence>
<name>A0A916YL63_9BACT</name>
<dbReference type="InterPro" id="IPR000595">
    <property type="entry name" value="cNMP-bd_dom"/>
</dbReference>
<organism evidence="2 3">
    <name type="scientific">Emticicia aquatilis</name>
    <dbReference type="NCBI Taxonomy" id="1537369"/>
    <lineage>
        <taxon>Bacteria</taxon>
        <taxon>Pseudomonadati</taxon>
        <taxon>Bacteroidota</taxon>
        <taxon>Cytophagia</taxon>
        <taxon>Cytophagales</taxon>
        <taxon>Leadbetterellaceae</taxon>
        <taxon>Emticicia</taxon>
    </lineage>
</organism>
<dbReference type="EMBL" id="BMKK01000002">
    <property type="protein sequence ID" value="GGD51015.1"/>
    <property type="molecule type" value="Genomic_DNA"/>
</dbReference>
<keyword evidence="3" id="KW-1185">Reference proteome</keyword>
<dbReference type="InterPro" id="IPR018490">
    <property type="entry name" value="cNMP-bd_dom_sf"/>
</dbReference>
<dbReference type="Proteomes" id="UP000609064">
    <property type="component" value="Unassembled WGS sequence"/>
</dbReference>
<dbReference type="PROSITE" id="PS50042">
    <property type="entry name" value="CNMP_BINDING_3"/>
    <property type="match status" value="1"/>
</dbReference>
<dbReference type="AlphaFoldDB" id="A0A916YL63"/>
<dbReference type="RefSeq" id="WP_188765329.1">
    <property type="nucleotide sequence ID" value="NZ_BMKK01000002.1"/>
</dbReference>
<reference evidence="2" key="1">
    <citation type="journal article" date="2014" name="Int. J. Syst. Evol. Microbiol.">
        <title>Complete genome sequence of Corynebacterium casei LMG S-19264T (=DSM 44701T), isolated from a smear-ripened cheese.</title>
        <authorList>
            <consortium name="US DOE Joint Genome Institute (JGI-PGF)"/>
            <person name="Walter F."/>
            <person name="Albersmeier A."/>
            <person name="Kalinowski J."/>
            <person name="Ruckert C."/>
        </authorList>
    </citation>
    <scope>NUCLEOTIDE SEQUENCE</scope>
    <source>
        <strain evidence="2">CGMCC 1.15958</strain>
    </source>
</reference>
<reference evidence="2" key="2">
    <citation type="submission" date="2020-09" db="EMBL/GenBank/DDBJ databases">
        <authorList>
            <person name="Sun Q."/>
            <person name="Zhou Y."/>
        </authorList>
    </citation>
    <scope>NUCLEOTIDE SEQUENCE</scope>
    <source>
        <strain evidence="2">CGMCC 1.15958</strain>
    </source>
</reference>
<feature type="domain" description="Cyclic nucleotide-binding" evidence="1">
    <location>
        <begin position="14"/>
        <end position="80"/>
    </location>
</feature>
<evidence type="ECO:0000313" key="2">
    <source>
        <dbReference type="EMBL" id="GGD51015.1"/>
    </source>
</evidence>
<proteinExistence type="predicted"/>
<sequence>MQNFNNFINSICPLSEAAQIALSHKMVQKTYPKNHILVPDLSKCDRLYFIEKGLVRIYYHNQEREITDFFAAENGVFGPIFRSKPIKDFIHSVELLEPSTILSINIFELENLYQAHHDLERLGRLIALHTVFMLQQRIDSLQFASAKERYDDFLENFPTILQRAPLGHIASYLGMNQVTLSRARKQKH</sequence>
<dbReference type="CDD" id="cd00038">
    <property type="entry name" value="CAP_ED"/>
    <property type="match status" value="1"/>
</dbReference>
<dbReference type="InterPro" id="IPR014710">
    <property type="entry name" value="RmlC-like_jellyroll"/>
</dbReference>
<dbReference type="Pfam" id="PF00027">
    <property type="entry name" value="cNMP_binding"/>
    <property type="match status" value="1"/>
</dbReference>
<evidence type="ECO:0000313" key="3">
    <source>
        <dbReference type="Proteomes" id="UP000609064"/>
    </source>
</evidence>
<dbReference type="SUPFAM" id="SSF51206">
    <property type="entry name" value="cAMP-binding domain-like"/>
    <property type="match status" value="1"/>
</dbReference>
<keyword evidence="2" id="KW-0238">DNA-binding</keyword>
<accession>A0A916YL63</accession>
<dbReference type="GO" id="GO:0003677">
    <property type="term" value="F:DNA binding"/>
    <property type="evidence" value="ECO:0007669"/>
    <property type="project" value="UniProtKB-KW"/>
</dbReference>
<comment type="caution">
    <text evidence="2">The sequence shown here is derived from an EMBL/GenBank/DDBJ whole genome shotgun (WGS) entry which is preliminary data.</text>
</comment>
<gene>
    <name evidence="2" type="ORF">GCM10011514_14080</name>
</gene>
<protein>
    <submittedName>
        <fullName evidence="2">DNA-binding protein</fullName>
    </submittedName>
</protein>